<dbReference type="GO" id="GO:0043565">
    <property type="term" value="F:sequence-specific DNA binding"/>
    <property type="evidence" value="ECO:0007669"/>
    <property type="project" value="InterPro"/>
</dbReference>
<dbReference type="InterPro" id="IPR018060">
    <property type="entry name" value="HTH_AraC"/>
</dbReference>
<dbReference type="SUPFAM" id="SSF46689">
    <property type="entry name" value="Homeodomain-like"/>
    <property type="match status" value="2"/>
</dbReference>
<dbReference type="PRINTS" id="PR00032">
    <property type="entry name" value="HTHARAC"/>
</dbReference>
<keyword evidence="1" id="KW-0805">Transcription regulation</keyword>
<evidence type="ECO:0000259" key="4">
    <source>
        <dbReference type="PROSITE" id="PS01124"/>
    </source>
</evidence>
<dbReference type="InterPro" id="IPR050204">
    <property type="entry name" value="AraC_XylS_family_regulators"/>
</dbReference>
<dbReference type="Gene3D" id="1.10.10.60">
    <property type="entry name" value="Homeodomain-like"/>
    <property type="match status" value="2"/>
</dbReference>
<keyword evidence="6" id="KW-1185">Reference proteome</keyword>
<accession>A0A5S9N1L4</accession>
<dbReference type="InterPro" id="IPR009057">
    <property type="entry name" value="Homeodomain-like_sf"/>
</dbReference>
<evidence type="ECO:0000256" key="3">
    <source>
        <dbReference type="ARBA" id="ARBA00023163"/>
    </source>
</evidence>
<dbReference type="Pfam" id="PF12852">
    <property type="entry name" value="Cupin_6"/>
    <property type="match status" value="1"/>
</dbReference>
<dbReference type="Pfam" id="PF12833">
    <property type="entry name" value="HTH_18"/>
    <property type="match status" value="1"/>
</dbReference>
<dbReference type="PROSITE" id="PS01124">
    <property type="entry name" value="HTH_ARAC_FAMILY_2"/>
    <property type="match status" value="1"/>
</dbReference>
<dbReference type="InterPro" id="IPR032783">
    <property type="entry name" value="AraC_lig"/>
</dbReference>
<gene>
    <name evidence="5" type="primary">rclR_1</name>
    <name evidence="5" type="ORF">OPDIPICF_00422</name>
</gene>
<dbReference type="SMART" id="SM00342">
    <property type="entry name" value="HTH_ARAC"/>
    <property type="match status" value="1"/>
</dbReference>
<reference evidence="5 6" key="1">
    <citation type="submission" date="2019-11" db="EMBL/GenBank/DDBJ databases">
        <authorList>
            <person name="Holert J."/>
        </authorList>
    </citation>
    <scope>NUCLEOTIDE SEQUENCE [LARGE SCALE GENOMIC DNA]</scope>
    <source>
        <strain evidence="5">SB11_3</strain>
    </source>
</reference>
<dbReference type="OrthoDB" id="9783876at2"/>
<feature type="domain" description="HTH araC/xylS-type" evidence="4">
    <location>
        <begin position="208"/>
        <end position="306"/>
    </location>
</feature>
<proteinExistence type="predicted"/>
<dbReference type="Gene3D" id="2.60.120.10">
    <property type="entry name" value="Jelly Rolls"/>
    <property type="match status" value="1"/>
</dbReference>
<keyword evidence="2" id="KW-0238">DNA-binding</keyword>
<organism evidence="5 6">
    <name type="scientific">BD1-7 clade bacterium</name>
    <dbReference type="NCBI Taxonomy" id="2029982"/>
    <lineage>
        <taxon>Bacteria</taxon>
        <taxon>Pseudomonadati</taxon>
        <taxon>Pseudomonadota</taxon>
        <taxon>Gammaproteobacteria</taxon>
        <taxon>Cellvibrionales</taxon>
        <taxon>Spongiibacteraceae</taxon>
        <taxon>BD1-7 clade</taxon>
    </lineage>
</organism>
<evidence type="ECO:0000313" key="6">
    <source>
        <dbReference type="Proteomes" id="UP000441399"/>
    </source>
</evidence>
<dbReference type="Proteomes" id="UP000441399">
    <property type="component" value="Unassembled WGS sequence"/>
</dbReference>
<dbReference type="InterPro" id="IPR020449">
    <property type="entry name" value="Tscrpt_reg_AraC-type_HTH"/>
</dbReference>
<dbReference type="EMBL" id="CACSIO010000001">
    <property type="protein sequence ID" value="CAA0082508.1"/>
    <property type="molecule type" value="Genomic_DNA"/>
</dbReference>
<dbReference type="InterPro" id="IPR014710">
    <property type="entry name" value="RmlC-like_jellyroll"/>
</dbReference>
<protein>
    <submittedName>
        <fullName evidence="5">RCS-specific HTH-type transcriptional activator RclR</fullName>
    </submittedName>
</protein>
<dbReference type="AlphaFoldDB" id="A0A5S9N1L4"/>
<keyword evidence="3" id="KW-0804">Transcription</keyword>
<evidence type="ECO:0000256" key="2">
    <source>
        <dbReference type="ARBA" id="ARBA00023125"/>
    </source>
</evidence>
<name>A0A5S9N1L4_9GAMM</name>
<dbReference type="PANTHER" id="PTHR46796">
    <property type="entry name" value="HTH-TYPE TRANSCRIPTIONAL ACTIVATOR RHAS-RELATED"/>
    <property type="match status" value="1"/>
</dbReference>
<dbReference type="PANTHER" id="PTHR46796:SF7">
    <property type="entry name" value="ARAC FAMILY TRANSCRIPTIONAL REGULATOR"/>
    <property type="match status" value="1"/>
</dbReference>
<sequence>MDALTDVLKAIRLNASTYFCSDFRSPWGMDVGGGAGMFHVVVEGTCWLLLDGESTPRQLVAGDIVAFPTGGEHWMGDSADVAARPHLAGDKVVEGILSGQHPFPVAESAAESDMTLMCGSFTFDSSISHPLIRDLPCFIQLSTRESKLGWLDNIVQVMARESRSPSPGSEVVIDRLSEILFIELLRQDMQSQSVDRGYLSALNDRVIGHALNVIHDDAMSVKGVEALATEVGLSRSAFTDRFTQLVGQSPKQYLTDWRMHQAKAALQGSEESMLEIAEQAGFSSEAAFSKAFKKFFHETPGAIRRAFARQRKSG</sequence>
<evidence type="ECO:0000256" key="1">
    <source>
        <dbReference type="ARBA" id="ARBA00023015"/>
    </source>
</evidence>
<evidence type="ECO:0000313" key="5">
    <source>
        <dbReference type="EMBL" id="CAA0082508.1"/>
    </source>
</evidence>
<dbReference type="GO" id="GO:0003700">
    <property type="term" value="F:DNA-binding transcription factor activity"/>
    <property type="evidence" value="ECO:0007669"/>
    <property type="project" value="InterPro"/>
</dbReference>